<dbReference type="Proteomes" id="UP000092154">
    <property type="component" value="Unassembled WGS sequence"/>
</dbReference>
<sequence>MISSTLSLFSLVFLFLTISVLARPRKFYSSLLPKFQFATKAIYIIRPNESISLFVRPRGYALILKFSRRSYLHTTLARGLQDLDQSGPAST</sequence>
<keyword evidence="3" id="KW-1185">Reference proteome</keyword>
<dbReference type="EMBL" id="KV448348">
    <property type="protein sequence ID" value="OAX37494.1"/>
    <property type="molecule type" value="Genomic_DNA"/>
</dbReference>
<dbReference type="AlphaFoldDB" id="A0A1B7MY12"/>
<accession>A0A1B7MY12</accession>
<feature type="chain" id="PRO_5008597658" evidence="1">
    <location>
        <begin position="23"/>
        <end position="91"/>
    </location>
</feature>
<feature type="signal peptide" evidence="1">
    <location>
        <begin position="1"/>
        <end position="22"/>
    </location>
</feature>
<proteinExistence type="predicted"/>
<organism evidence="2 3">
    <name type="scientific">Rhizopogon vinicolor AM-OR11-026</name>
    <dbReference type="NCBI Taxonomy" id="1314800"/>
    <lineage>
        <taxon>Eukaryota</taxon>
        <taxon>Fungi</taxon>
        <taxon>Dikarya</taxon>
        <taxon>Basidiomycota</taxon>
        <taxon>Agaricomycotina</taxon>
        <taxon>Agaricomycetes</taxon>
        <taxon>Agaricomycetidae</taxon>
        <taxon>Boletales</taxon>
        <taxon>Suillineae</taxon>
        <taxon>Rhizopogonaceae</taxon>
        <taxon>Rhizopogon</taxon>
    </lineage>
</organism>
<reference evidence="2 3" key="1">
    <citation type="submission" date="2016-06" db="EMBL/GenBank/DDBJ databases">
        <title>Comparative genomics of the ectomycorrhizal sister species Rhizopogon vinicolor and Rhizopogon vesiculosus (Basidiomycota: Boletales) reveals a divergence of the mating type B locus.</title>
        <authorList>
            <consortium name="DOE Joint Genome Institute"/>
            <person name="Mujic A.B."/>
            <person name="Kuo A."/>
            <person name="Tritt A."/>
            <person name="Lipzen A."/>
            <person name="Chen C."/>
            <person name="Johnson J."/>
            <person name="Sharma A."/>
            <person name="Barry K."/>
            <person name="Grigoriev I.V."/>
            <person name="Spatafora J.W."/>
        </authorList>
    </citation>
    <scope>NUCLEOTIDE SEQUENCE [LARGE SCALE GENOMIC DNA]</scope>
    <source>
        <strain evidence="2 3">AM-OR11-026</strain>
    </source>
</reference>
<evidence type="ECO:0000256" key="1">
    <source>
        <dbReference type="SAM" id="SignalP"/>
    </source>
</evidence>
<keyword evidence="1" id="KW-0732">Signal</keyword>
<evidence type="ECO:0000313" key="3">
    <source>
        <dbReference type="Proteomes" id="UP000092154"/>
    </source>
</evidence>
<evidence type="ECO:0000313" key="2">
    <source>
        <dbReference type="EMBL" id="OAX37494.1"/>
    </source>
</evidence>
<gene>
    <name evidence="2" type="ORF">K503DRAFT_229441</name>
</gene>
<name>A0A1B7MY12_9AGAM</name>
<protein>
    <submittedName>
        <fullName evidence="2">Uncharacterized protein</fullName>
    </submittedName>
</protein>
<dbReference type="InParanoid" id="A0A1B7MY12"/>